<keyword evidence="2" id="KW-1185">Reference proteome</keyword>
<name>E9G6F1_DAPPU</name>
<evidence type="ECO:0000313" key="2">
    <source>
        <dbReference type="Proteomes" id="UP000000305"/>
    </source>
</evidence>
<sequence length="108" mass="11574">MESTVLENPIPFTIFPVFRVIAVVCLSCNNTLQVIAVLDNGVIGACGVEKPIPVTSVSKSGKVSVSSESKDLELHESSGRINLPMASGWVVGTFMEDSKLLGNQFHRV</sequence>
<gene>
    <name evidence="1" type="ORF">DAPPUDRAFT_99338</name>
</gene>
<accession>E9G6F1</accession>
<dbReference type="HOGENOM" id="CLU_2199548_0_0_1"/>
<proteinExistence type="predicted"/>
<reference evidence="1 2" key="1">
    <citation type="journal article" date="2011" name="Science">
        <title>The ecoresponsive genome of Daphnia pulex.</title>
        <authorList>
            <person name="Colbourne J.K."/>
            <person name="Pfrender M.E."/>
            <person name="Gilbert D."/>
            <person name="Thomas W.K."/>
            <person name="Tucker A."/>
            <person name="Oakley T.H."/>
            <person name="Tokishita S."/>
            <person name="Aerts A."/>
            <person name="Arnold G.J."/>
            <person name="Basu M.K."/>
            <person name="Bauer D.J."/>
            <person name="Caceres C.E."/>
            <person name="Carmel L."/>
            <person name="Casola C."/>
            <person name="Choi J.H."/>
            <person name="Detter J.C."/>
            <person name="Dong Q."/>
            <person name="Dusheyko S."/>
            <person name="Eads B.D."/>
            <person name="Frohlich T."/>
            <person name="Geiler-Samerotte K.A."/>
            <person name="Gerlach D."/>
            <person name="Hatcher P."/>
            <person name="Jogdeo S."/>
            <person name="Krijgsveld J."/>
            <person name="Kriventseva E.V."/>
            <person name="Kultz D."/>
            <person name="Laforsch C."/>
            <person name="Lindquist E."/>
            <person name="Lopez J."/>
            <person name="Manak J.R."/>
            <person name="Muller J."/>
            <person name="Pangilinan J."/>
            <person name="Patwardhan R.P."/>
            <person name="Pitluck S."/>
            <person name="Pritham E.J."/>
            <person name="Rechtsteiner A."/>
            <person name="Rho M."/>
            <person name="Rogozin I.B."/>
            <person name="Sakarya O."/>
            <person name="Salamov A."/>
            <person name="Schaack S."/>
            <person name="Shapiro H."/>
            <person name="Shiga Y."/>
            <person name="Skalitzky C."/>
            <person name="Smith Z."/>
            <person name="Souvorov A."/>
            <person name="Sung W."/>
            <person name="Tang Z."/>
            <person name="Tsuchiya D."/>
            <person name="Tu H."/>
            <person name="Vos H."/>
            <person name="Wang M."/>
            <person name="Wolf Y.I."/>
            <person name="Yamagata H."/>
            <person name="Yamada T."/>
            <person name="Ye Y."/>
            <person name="Shaw J.R."/>
            <person name="Andrews J."/>
            <person name="Crease T.J."/>
            <person name="Tang H."/>
            <person name="Lucas S.M."/>
            <person name="Robertson H.M."/>
            <person name="Bork P."/>
            <person name="Koonin E.V."/>
            <person name="Zdobnov E.M."/>
            <person name="Grigoriev I.V."/>
            <person name="Lynch M."/>
            <person name="Boore J.L."/>
        </authorList>
    </citation>
    <scope>NUCLEOTIDE SEQUENCE [LARGE SCALE GENOMIC DNA]</scope>
</reference>
<organism evidence="1 2">
    <name type="scientific">Daphnia pulex</name>
    <name type="common">Water flea</name>
    <dbReference type="NCBI Taxonomy" id="6669"/>
    <lineage>
        <taxon>Eukaryota</taxon>
        <taxon>Metazoa</taxon>
        <taxon>Ecdysozoa</taxon>
        <taxon>Arthropoda</taxon>
        <taxon>Crustacea</taxon>
        <taxon>Branchiopoda</taxon>
        <taxon>Diplostraca</taxon>
        <taxon>Cladocera</taxon>
        <taxon>Anomopoda</taxon>
        <taxon>Daphniidae</taxon>
        <taxon>Daphnia</taxon>
    </lineage>
</organism>
<dbReference type="InParanoid" id="E9G6F1"/>
<evidence type="ECO:0000313" key="1">
    <source>
        <dbReference type="EMBL" id="EFX85003.1"/>
    </source>
</evidence>
<dbReference type="EMBL" id="GL732533">
    <property type="protein sequence ID" value="EFX85003.1"/>
    <property type="molecule type" value="Genomic_DNA"/>
</dbReference>
<dbReference type="AlphaFoldDB" id="E9G6F1"/>
<dbReference type="Proteomes" id="UP000000305">
    <property type="component" value="Unassembled WGS sequence"/>
</dbReference>
<dbReference type="KEGG" id="dpx:DAPPUDRAFT_99338"/>
<protein>
    <submittedName>
        <fullName evidence="1">Uncharacterized protein</fullName>
    </submittedName>
</protein>